<keyword evidence="2" id="KW-1185">Reference proteome</keyword>
<name>A0A0U1L280_9FIRM</name>
<evidence type="ECO:0000313" key="1">
    <source>
        <dbReference type="EMBL" id="CQR73439.1"/>
    </source>
</evidence>
<accession>A0A0U1L280</accession>
<evidence type="ECO:0000313" key="2">
    <source>
        <dbReference type="Proteomes" id="UP000049855"/>
    </source>
</evidence>
<dbReference type="Proteomes" id="UP000049855">
    <property type="component" value="Unassembled WGS sequence"/>
</dbReference>
<organism evidence="1 2">
    <name type="scientific">Sporomusa ovata</name>
    <dbReference type="NCBI Taxonomy" id="2378"/>
    <lineage>
        <taxon>Bacteria</taxon>
        <taxon>Bacillati</taxon>
        <taxon>Bacillota</taxon>
        <taxon>Negativicutes</taxon>
        <taxon>Selenomonadales</taxon>
        <taxon>Sporomusaceae</taxon>
        <taxon>Sporomusa</taxon>
    </lineage>
</organism>
<reference evidence="2" key="1">
    <citation type="submission" date="2015-03" db="EMBL/GenBank/DDBJ databases">
        <authorList>
            <person name="Nijsse Bart"/>
        </authorList>
    </citation>
    <scope>NUCLEOTIDE SEQUENCE [LARGE SCALE GENOMIC DNA]</scope>
</reference>
<gene>
    <name evidence="1" type="ORF">SpAn4DRAFT_2671</name>
</gene>
<protein>
    <submittedName>
        <fullName evidence="1">Uncharacterized protein</fullName>
    </submittedName>
</protein>
<proteinExistence type="predicted"/>
<dbReference type="AlphaFoldDB" id="A0A0U1L280"/>
<sequence length="40" mass="4582">MSMIKTTKCFATGVFGKRKKRRHLDTKSIGNGIDFTITRH</sequence>
<dbReference type="EMBL" id="CTRP01000012">
    <property type="protein sequence ID" value="CQR73439.1"/>
    <property type="molecule type" value="Genomic_DNA"/>
</dbReference>